<keyword evidence="2 5" id="KW-0251">Elongation factor</keyword>
<dbReference type="HAMAP" id="MF_00050">
    <property type="entry name" value="EF_Ts"/>
    <property type="match status" value="1"/>
</dbReference>
<dbReference type="SUPFAM" id="SSF54713">
    <property type="entry name" value="Elongation factor Ts (EF-Ts), dimerisation domain"/>
    <property type="match status" value="2"/>
</dbReference>
<comment type="similarity">
    <text evidence="1 5">Belongs to the EF-Ts family.</text>
</comment>
<evidence type="ECO:0000313" key="8">
    <source>
        <dbReference type="EMBL" id="KAF3603803.1"/>
    </source>
</evidence>
<dbReference type="Gene3D" id="3.30.479.20">
    <property type="entry name" value="Elongation factor Ts, dimerisation domain"/>
    <property type="match status" value="2"/>
</dbReference>
<dbReference type="GO" id="GO:0005739">
    <property type="term" value="C:mitochondrion"/>
    <property type="evidence" value="ECO:0007669"/>
    <property type="project" value="UniProtKB-SubCell"/>
</dbReference>
<dbReference type="InterPro" id="IPR001816">
    <property type="entry name" value="Transl_elong_EFTs/EF1B"/>
</dbReference>
<feature type="domain" description="Translation elongation factor EFTs/EF1B dimerisation" evidence="7">
    <location>
        <begin position="44"/>
        <end position="204"/>
    </location>
</feature>
<organism evidence="8 9">
    <name type="scientific">Brassica cretica</name>
    <name type="common">Mustard</name>
    <dbReference type="NCBI Taxonomy" id="69181"/>
    <lineage>
        <taxon>Eukaryota</taxon>
        <taxon>Viridiplantae</taxon>
        <taxon>Streptophyta</taxon>
        <taxon>Embryophyta</taxon>
        <taxon>Tracheophyta</taxon>
        <taxon>Spermatophyta</taxon>
        <taxon>Magnoliopsida</taxon>
        <taxon>eudicotyledons</taxon>
        <taxon>Gunneridae</taxon>
        <taxon>Pentapetalae</taxon>
        <taxon>rosids</taxon>
        <taxon>malvids</taxon>
        <taxon>Brassicales</taxon>
        <taxon>Brassicaceae</taxon>
        <taxon>Brassiceae</taxon>
        <taxon>Brassica</taxon>
    </lineage>
</organism>
<evidence type="ECO:0000256" key="1">
    <source>
        <dbReference type="ARBA" id="ARBA00005532"/>
    </source>
</evidence>
<dbReference type="EMBL" id="QGKX02000004">
    <property type="protein sequence ID" value="KAF3603803.1"/>
    <property type="molecule type" value="Genomic_DNA"/>
</dbReference>
<evidence type="ECO:0000256" key="5">
    <source>
        <dbReference type="HAMAP-Rule" id="MF_03135"/>
    </source>
</evidence>
<dbReference type="InterPro" id="IPR008254">
    <property type="entry name" value="Flavodoxin/NO_synth"/>
</dbReference>
<accession>A0A8S9SUE4</accession>
<protein>
    <recommendedName>
        <fullName evidence="5">Elongation factor Ts, mitochondrial</fullName>
        <shortName evidence="5">EF-Ts</shortName>
        <shortName evidence="5">EF-TsMt</shortName>
    </recommendedName>
</protein>
<keyword evidence="3 5" id="KW-0648">Protein biosynthesis</keyword>
<dbReference type="AlphaFoldDB" id="A0A8S9SUE4"/>
<dbReference type="PANTHER" id="PTHR11741:SF10">
    <property type="entry name" value="POLYPROTEIN OF EF-TS, CHLOROPLASTIC"/>
    <property type="match status" value="1"/>
</dbReference>
<dbReference type="Proteomes" id="UP000712600">
    <property type="component" value="Unassembled WGS sequence"/>
</dbReference>
<dbReference type="FunFam" id="1.10.286.20:FF:000001">
    <property type="entry name" value="Elongation factor Ts"/>
    <property type="match status" value="1"/>
</dbReference>
<dbReference type="PANTHER" id="PTHR11741">
    <property type="entry name" value="ELONGATION FACTOR TS"/>
    <property type="match status" value="1"/>
</dbReference>
<keyword evidence="5" id="KW-0496">Mitochondrion</keyword>
<comment type="subcellular location">
    <subcellularLocation>
        <location evidence="5">Mitochondrion</location>
    </subcellularLocation>
</comment>
<proteinExistence type="inferred from homology"/>
<evidence type="ECO:0000256" key="2">
    <source>
        <dbReference type="ARBA" id="ARBA00022768"/>
    </source>
</evidence>
<dbReference type="GO" id="GO:0070125">
    <property type="term" value="P:mitochondrial translational elongation"/>
    <property type="evidence" value="ECO:0007669"/>
    <property type="project" value="TreeGrafter"/>
</dbReference>
<evidence type="ECO:0000259" key="6">
    <source>
        <dbReference type="Pfam" id="PF00258"/>
    </source>
</evidence>
<evidence type="ECO:0000256" key="4">
    <source>
        <dbReference type="ARBA" id="ARBA00025453"/>
    </source>
</evidence>
<dbReference type="InterPro" id="IPR036402">
    <property type="entry name" value="EF-Ts_dimer_sf"/>
</dbReference>
<dbReference type="SUPFAM" id="SSF52218">
    <property type="entry name" value="Flavoproteins"/>
    <property type="match status" value="1"/>
</dbReference>
<dbReference type="InterPro" id="IPR014039">
    <property type="entry name" value="Transl_elong_EFTs/EF1B_dimer"/>
</dbReference>
<feature type="domain" description="Flavodoxin-like" evidence="6">
    <location>
        <begin position="247"/>
        <end position="298"/>
    </location>
</feature>
<dbReference type="Gene3D" id="1.10.286.20">
    <property type="match status" value="1"/>
</dbReference>
<evidence type="ECO:0000256" key="3">
    <source>
        <dbReference type="ARBA" id="ARBA00022917"/>
    </source>
</evidence>
<dbReference type="Gene3D" id="3.40.50.360">
    <property type="match status" value="1"/>
</dbReference>
<name>A0A8S9SUE4_BRACR</name>
<dbReference type="GO" id="GO:0010181">
    <property type="term" value="F:FMN binding"/>
    <property type="evidence" value="ECO:0007669"/>
    <property type="project" value="InterPro"/>
</dbReference>
<comment type="caution">
    <text evidence="8">The sequence shown here is derived from an EMBL/GenBank/DDBJ whole genome shotgun (WGS) entry which is preliminary data.</text>
</comment>
<sequence length="377" mass="42581">MQREDLESKPKNIKKKIVEGRISKRLGEMALLEQPFIKDDSVLVKDLVKQTVATLGENIKVRSVLFNTSTADKKSSRLAAEGRIGSYIHDARIGVLIEVNCETDFVGRSEKFKELVDDLAMQAVANPQVQYVSIEDIPEEIKQKEKEIEMQREDLESKPKNIKKKIVEGRISKRLGEMALLEQPFIKDDSVLVKDLVKQTVATLGENIKATVLPPSGDHIMLELHQRSFFTCIGDDEVDDGRKKVTIFFGTQTGTAEGFAKALGEEAKARYKKTRFKIVDLYEEKLKKEDMAFFFLATGEFCSIRKCSGAACSVKHDQIHYIDVCLQKSMHLAVQAWDDLLETAARVGLTRSDSQRDEPAVVRDGIERINPFDISER</sequence>
<comment type="function">
    <text evidence="4 5">Associates with the EF-Tu.GDP complex and induces the exchange of GDP to GTP. It remains bound to the aminoacyl-tRNA.EF-Tu.GTP complex up to the GTP hydrolysis stage on the ribosome.</text>
</comment>
<gene>
    <name evidence="5" type="primary">EFTS</name>
    <name evidence="8" type="ORF">F2Q69_00033259</name>
</gene>
<dbReference type="InterPro" id="IPR029039">
    <property type="entry name" value="Flavoprotein-like_sf"/>
</dbReference>
<evidence type="ECO:0000313" key="9">
    <source>
        <dbReference type="Proteomes" id="UP000712600"/>
    </source>
</evidence>
<evidence type="ECO:0000259" key="7">
    <source>
        <dbReference type="Pfam" id="PF00889"/>
    </source>
</evidence>
<dbReference type="Pfam" id="PF00889">
    <property type="entry name" value="EF_TS"/>
    <property type="match status" value="1"/>
</dbReference>
<reference evidence="8" key="1">
    <citation type="submission" date="2019-12" db="EMBL/GenBank/DDBJ databases">
        <title>Genome sequencing and annotation of Brassica cretica.</title>
        <authorList>
            <person name="Studholme D.J."/>
            <person name="Sarris P."/>
        </authorList>
    </citation>
    <scope>NUCLEOTIDE SEQUENCE</scope>
    <source>
        <strain evidence="8">PFS-109/04</strain>
        <tissue evidence="8">Leaf</tissue>
    </source>
</reference>
<dbReference type="Pfam" id="PF00258">
    <property type="entry name" value="Flavodoxin_1"/>
    <property type="match status" value="1"/>
</dbReference>
<dbReference type="GO" id="GO:0003746">
    <property type="term" value="F:translation elongation factor activity"/>
    <property type="evidence" value="ECO:0007669"/>
    <property type="project" value="UniProtKB-UniRule"/>
</dbReference>